<proteinExistence type="predicted"/>
<evidence type="ECO:0000313" key="2">
    <source>
        <dbReference type="Proteomes" id="UP000240621"/>
    </source>
</evidence>
<dbReference type="EMBL" id="PYGC01000002">
    <property type="protein sequence ID" value="PSK84701.1"/>
    <property type="molecule type" value="Genomic_DNA"/>
</dbReference>
<dbReference type="Proteomes" id="UP000240621">
    <property type="component" value="Unassembled WGS sequence"/>
</dbReference>
<sequence length="59" mass="6866">MAIALFPLAISSNQFFLLKEEQCVEAIRWESVFLQANEYQYNEDFSGIRCRKIDFEGVG</sequence>
<accession>A0A2P8CIB2</accession>
<gene>
    <name evidence="1" type="ORF">CLV93_102492</name>
</gene>
<dbReference type="AlphaFoldDB" id="A0A2P8CIB2"/>
<organism evidence="1 2">
    <name type="scientific">Prolixibacter denitrificans</name>
    <dbReference type="NCBI Taxonomy" id="1541063"/>
    <lineage>
        <taxon>Bacteria</taxon>
        <taxon>Pseudomonadati</taxon>
        <taxon>Bacteroidota</taxon>
        <taxon>Bacteroidia</taxon>
        <taxon>Marinilabiliales</taxon>
        <taxon>Prolixibacteraceae</taxon>
        <taxon>Prolixibacter</taxon>
    </lineage>
</organism>
<reference evidence="1 2" key="1">
    <citation type="submission" date="2018-03" db="EMBL/GenBank/DDBJ databases">
        <title>Genomic Encyclopedia of Archaeal and Bacterial Type Strains, Phase II (KMG-II): from individual species to whole genera.</title>
        <authorList>
            <person name="Goeker M."/>
        </authorList>
    </citation>
    <scope>NUCLEOTIDE SEQUENCE [LARGE SCALE GENOMIC DNA]</scope>
    <source>
        <strain evidence="1 2">DSM 27267</strain>
    </source>
</reference>
<name>A0A2P8CIB2_9BACT</name>
<evidence type="ECO:0000313" key="1">
    <source>
        <dbReference type="EMBL" id="PSK84701.1"/>
    </source>
</evidence>
<comment type="caution">
    <text evidence="1">The sequence shown here is derived from an EMBL/GenBank/DDBJ whole genome shotgun (WGS) entry which is preliminary data.</text>
</comment>
<protein>
    <submittedName>
        <fullName evidence="1">Uncharacterized protein</fullName>
    </submittedName>
</protein>